<feature type="binding site" evidence="6">
    <location>
        <position position="119"/>
    </location>
    <ligand>
        <name>ATP</name>
        <dbReference type="ChEBI" id="CHEBI:30616"/>
    </ligand>
</feature>
<evidence type="ECO:0000313" key="8">
    <source>
        <dbReference type="EMBL" id="PWA55622.1"/>
    </source>
</evidence>
<dbReference type="STRING" id="35608.A0A2U1M2Y9"/>
<dbReference type="FunFam" id="1.10.510.10:FF:000624">
    <property type="entry name" value="Mitogen-activated protein kinase"/>
    <property type="match status" value="1"/>
</dbReference>
<evidence type="ECO:0000256" key="5">
    <source>
        <dbReference type="ARBA" id="ARBA00022840"/>
    </source>
</evidence>
<reference evidence="8 9" key="1">
    <citation type="journal article" date="2018" name="Mol. Plant">
        <title>The genome of Artemisia annua provides insight into the evolution of Asteraceae family and artemisinin biosynthesis.</title>
        <authorList>
            <person name="Shen Q."/>
            <person name="Zhang L."/>
            <person name="Liao Z."/>
            <person name="Wang S."/>
            <person name="Yan T."/>
            <person name="Shi P."/>
            <person name="Liu M."/>
            <person name="Fu X."/>
            <person name="Pan Q."/>
            <person name="Wang Y."/>
            <person name="Lv Z."/>
            <person name="Lu X."/>
            <person name="Zhang F."/>
            <person name="Jiang W."/>
            <person name="Ma Y."/>
            <person name="Chen M."/>
            <person name="Hao X."/>
            <person name="Li L."/>
            <person name="Tang Y."/>
            <person name="Lv G."/>
            <person name="Zhou Y."/>
            <person name="Sun X."/>
            <person name="Brodelius P.E."/>
            <person name="Rose J.K.C."/>
            <person name="Tang K."/>
        </authorList>
    </citation>
    <scope>NUCLEOTIDE SEQUENCE [LARGE SCALE GENOMIC DNA]</scope>
    <source>
        <strain evidence="9">cv. Huhao1</strain>
        <tissue evidence="8">Leaf</tissue>
    </source>
</reference>
<keyword evidence="1" id="KW-0723">Serine/threonine-protein kinase</keyword>
<evidence type="ECO:0000313" key="9">
    <source>
        <dbReference type="Proteomes" id="UP000245207"/>
    </source>
</evidence>
<dbReference type="GO" id="GO:0032968">
    <property type="term" value="P:positive regulation of transcription elongation by RNA polymerase II"/>
    <property type="evidence" value="ECO:0007669"/>
    <property type="project" value="TreeGrafter"/>
</dbReference>
<keyword evidence="9" id="KW-1185">Reference proteome</keyword>
<dbReference type="PROSITE" id="PS00107">
    <property type="entry name" value="PROTEIN_KINASE_ATP"/>
    <property type="match status" value="1"/>
</dbReference>
<dbReference type="InterPro" id="IPR012337">
    <property type="entry name" value="RNaseH-like_sf"/>
</dbReference>
<dbReference type="InterPro" id="IPR011009">
    <property type="entry name" value="Kinase-like_dom_sf"/>
</dbReference>
<dbReference type="InterPro" id="IPR008906">
    <property type="entry name" value="HATC_C_dom"/>
</dbReference>
<keyword evidence="2" id="KW-0808">Transferase</keyword>
<dbReference type="GO" id="GO:0005524">
    <property type="term" value="F:ATP binding"/>
    <property type="evidence" value="ECO:0007669"/>
    <property type="project" value="UniProtKB-UniRule"/>
</dbReference>
<dbReference type="Pfam" id="PF05699">
    <property type="entry name" value="Dimer_Tnp_hAT"/>
    <property type="match status" value="1"/>
</dbReference>
<dbReference type="Gene3D" id="1.10.510.10">
    <property type="entry name" value="Transferase(Phosphotransferase) domain 1"/>
    <property type="match status" value="1"/>
</dbReference>
<gene>
    <name evidence="8" type="ORF">CTI12_AA426370</name>
</gene>
<dbReference type="SMART" id="SM00614">
    <property type="entry name" value="ZnF_BED"/>
    <property type="match status" value="1"/>
</dbReference>
<dbReference type="GO" id="GO:0008353">
    <property type="term" value="F:RNA polymerase II CTD heptapeptide repeat kinase activity"/>
    <property type="evidence" value="ECO:0007669"/>
    <property type="project" value="TreeGrafter"/>
</dbReference>
<evidence type="ECO:0000256" key="3">
    <source>
        <dbReference type="ARBA" id="ARBA00022741"/>
    </source>
</evidence>
<keyword evidence="5 6" id="KW-0067">ATP-binding</keyword>
<dbReference type="GO" id="GO:0046983">
    <property type="term" value="F:protein dimerization activity"/>
    <property type="evidence" value="ECO:0007669"/>
    <property type="project" value="InterPro"/>
</dbReference>
<dbReference type="AlphaFoldDB" id="A0A2U1M2Y9"/>
<name>A0A2U1M2Y9_ARTAN</name>
<proteinExistence type="predicted"/>
<dbReference type="PANTHER" id="PTHR24056">
    <property type="entry name" value="CELL DIVISION PROTEIN KINASE"/>
    <property type="match status" value="1"/>
</dbReference>
<dbReference type="SUPFAM" id="SSF53098">
    <property type="entry name" value="Ribonuclease H-like"/>
    <property type="match status" value="1"/>
</dbReference>
<protein>
    <recommendedName>
        <fullName evidence="7">Protein kinase domain-containing protein</fullName>
    </recommendedName>
</protein>
<dbReference type="PANTHER" id="PTHR24056:SF176">
    <property type="entry name" value="OS01G0367700 PROTEIN"/>
    <property type="match status" value="1"/>
</dbReference>
<dbReference type="Pfam" id="PF00069">
    <property type="entry name" value="Pkinase"/>
    <property type="match status" value="1"/>
</dbReference>
<organism evidence="8 9">
    <name type="scientific">Artemisia annua</name>
    <name type="common">Sweet wormwood</name>
    <dbReference type="NCBI Taxonomy" id="35608"/>
    <lineage>
        <taxon>Eukaryota</taxon>
        <taxon>Viridiplantae</taxon>
        <taxon>Streptophyta</taxon>
        <taxon>Embryophyta</taxon>
        <taxon>Tracheophyta</taxon>
        <taxon>Spermatophyta</taxon>
        <taxon>Magnoliopsida</taxon>
        <taxon>eudicotyledons</taxon>
        <taxon>Gunneridae</taxon>
        <taxon>Pentapetalae</taxon>
        <taxon>asterids</taxon>
        <taxon>campanulids</taxon>
        <taxon>Asterales</taxon>
        <taxon>Asteraceae</taxon>
        <taxon>Asteroideae</taxon>
        <taxon>Anthemideae</taxon>
        <taxon>Artemisiinae</taxon>
        <taxon>Artemisia</taxon>
    </lineage>
</organism>
<evidence type="ECO:0000256" key="2">
    <source>
        <dbReference type="ARBA" id="ARBA00022679"/>
    </source>
</evidence>
<dbReference type="InterPro" id="IPR000719">
    <property type="entry name" value="Prot_kinase_dom"/>
</dbReference>
<sequence>MAEVVFGLESILALQERNDNSVPEKGIITFGKKLRKYFSLSEQIFDNQRYDIDMPNNILGELVAVGWPSWLAAVAGEALKGWLPRRTHTFKNLGKIGEGSYSVVYKARDLSTGNVVALKRIQCDTSDPESVKMIAMEIVILRRLDHPNVIKLEGIVTSRMSETLYLVFEYMDHDLATLSAKPDTEITVPQVKHYMHQLISGLKHCHDKQVLHRDIKGSDLLLDNNGVLKIADFGSASFVDLILEQPMTNRMATFWYRAPELLLGATEYGVGIDLWSSGCILAGLLANKPILAGHTEAEQLQKIYTLCGSPTDEYWKTYKLPLETLYKPQLQFQRCIADTFKDFPPSSLPLLDILLSFDPINRQSAASALESKFLSEISQINQSQITEMEAIGSTASNTNSHLGERKDYVKKSVQWNHFTESVKNDGKKKSRCTYCAVEYECASTIEATLTLTNHMKTCASNPANQTQTRRKSTSTAARIEETREIKVSLLSWKFDHQVAGKAIIEMIMMDKLPFKSDLGEGHKMPNSFDWDNVERLVGFLQHYYQLTLRVSGTKYITSYTFLDSISSIHSVAMDCFSSEDAELRKMSLGMKTKFDKYWGDIHKFNLFVFIASVFDPRTKFTHLKVTICNLYGDDDGRKIVASCRSVLYELFDEYKRIHFDQHVSNISSSSDHGMSITSDDAKSELDRYLTEDIEDDKEYFQSEDFSVLDWWKKRSKTFPILSLVARDILAMPISTVALEKHIQELDKYVDDMRETLSESSVVDG</sequence>
<dbReference type="Pfam" id="PF14372">
    <property type="entry name" value="hAT-like_RNase-H"/>
    <property type="match status" value="1"/>
</dbReference>
<dbReference type="GO" id="GO:0003677">
    <property type="term" value="F:DNA binding"/>
    <property type="evidence" value="ECO:0007669"/>
    <property type="project" value="InterPro"/>
</dbReference>
<evidence type="ECO:0000256" key="1">
    <source>
        <dbReference type="ARBA" id="ARBA00022527"/>
    </source>
</evidence>
<dbReference type="EMBL" id="PKPP01006703">
    <property type="protein sequence ID" value="PWA55622.1"/>
    <property type="molecule type" value="Genomic_DNA"/>
</dbReference>
<accession>A0A2U1M2Y9</accession>
<dbReference type="InterPro" id="IPR025525">
    <property type="entry name" value="hAT-like_transposase_RNase-H"/>
</dbReference>
<evidence type="ECO:0000256" key="6">
    <source>
        <dbReference type="PROSITE-ProRule" id="PRU10141"/>
    </source>
</evidence>
<dbReference type="OrthoDB" id="1701873at2759"/>
<evidence type="ECO:0000259" key="7">
    <source>
        <dbReference type="PROSITE" id="PS50011"/>
    </source>
</evidence>
<keyword evidence="4" id="KW-0418">Kinase</keyword>
<dbReference type="GO" id="GO:0000307">
    <property type="term" value="C:cyclin-dependent protein kinase holoenzyme complex"/>
    <property type="evidence" value="ECO:0007669"/>
    <property type="project" value="TreeGrafter"/>
</dbReference>
<dbReference type="FunFam" id="3.30.200.20:FF:000021">
    <property type="entry name" value="probable serine/threonine-protein kinase At1g54610"/>
    <property type="match status" value="1"/>
</dbReference>
<dbReference type="PROSITE" id="PS50011">
    <property type="entry name" value="PROTEIN_KINASE_DOM"/>
    <property type="match status" value="1"/>
</dbReference>
<dbReference type="InterPro" id="IPR050108">
    <property type="entry name" value="CDK"/>
</dbReference>
<comment type="caution">
    <text evidence="8">The sequence shown here is derived from an EMBL/GenBank/DDBJ whole genome shotgun (WGS) entry which is preliminary data.</text>
</comment>
<dbReference type="SUPFAM" id="SSF56112">
    <property type="entry name" value="Protein kinase-like (PK-like)"/>
    <property type="match status" value="1"/>
</dbReference>
<dbReference type="GO" id="GO:0005634">
    <property type="term" value="C:nucleus"/>
    <property type="evidence" value="ECO:0007669"/>
    <property type="project" value="TreeGrafter"/>
</dbReference>
<feature type="domain" description="Protein kinase" evidence="7">
    <location>
        <begin position="90"/>
        <end position="374"/>
    </location>
</feature>
<keyword evidence="3 6" id="KW-0547">Nucleotide-binding</keyword>
<dbReference type="InterPro" id="IPR017441">
    <property type="entry name" value="Protein_kinase_ATP_BS"/>
</dbReference>
<dbReference type="Gene3D" id="3.30.200.20">
    <property type="entry name" value="Phosphorylase Kinase, domain 1"/>
    <property type="match status" value="1"/>
</dbReference>
<dbReference type="Proteomes" id="UP000245207">
    <property type="component" value="Unassembled WGS sequence"/>
</dbReference>
<evidence type="ECO:0000256" key="4">
    <source>
        <dbReference type="ARBA" id="ARBA00022777"/>
    </source>
</evidence>